<comment type="caution">
    <text evidence="1">The sequence shown here is derived from an EMBL/GenBank/DDBJ whole genome shotgun (WGS) entry which is preliminary data.</text>
</comment>
<dbReference type="EMBL" id="JAWXYG010000004">
    <property type="protein sequence ID" value="KAK4276228.1"/>
    <property type="molecule type" value="Genomic_DNA"/>
</dbReference>
<evidence type="ECO:0008006" key="3">
    <source>
        <dbReference type="Google" id="ProtNLM"/>
    </source>
</evidence>
<dbReference type="PANTHER" id="PTHR32011:SF6">
    <property type="entry name" value="KNR4_SMI1-LIKE DOMAIN-CONTAINING PROTEIN"/>
    <property type="match status" value="1"/>
</dbReference>
<proteinExistence type="predicted"/>
<reference evidence="1" key="1">
    <citation type="submission" date="2023-10" db="EMBL/GenBank/DDBJ databases">
        <title>Chromosome-level genome of the transformable northern wattle, Acacia crassicarpa.</title>
        <authorList>
            <person name="Massaro I."/>
            <person name="Sinha N.R."/>
            <person name="Poethig S."/>
            <person name="Leichty A.R."/>
        </authorList>
    </citation>
    <scope>NUCLEOTIDE SEQUENCE</scope>
    <source>
        <strain evidence="1">Acra3RX</strain>
        <tissue evidence="1">Leaf</tissue>
    </source>
</reference>
<dbReference type="AlphaFoldDB" id="A0AAE1JV73"/>
<organism evidence="1 2">
    <name type="scientific">Acacia crassicarpa</name>
    <name type="common">northern wattle</name>
    <dbReference type="NCBI Taxonomy" id="499986"/>
    <lineage>
        <taxon>Eukaryota</taxon>
        <taxon>Viridiplantae</taxon>
        <taxon>Streptophyta</taxon>
        <taxon>Embryophyta</taxon>
        <taxon>Tracheophyta</taxon>
        <taxon>Spermatophyta</taxon>
        <taxon>Magnoliopsida</taxon>
        <taxon>eudicotyledons</taxon>
        <taxon>Gunneridae</taxon>
        <taxon>Pentapetalae</taxon>
        <taxon>rosids</taxon>
        <taxon>fabids</taxon>
        <taxon>Fabales</taxon>
        <taxon>Fabaceae</taxon>
        <taxon>Caesalpinioideae</taxon>
        <taxon>mimosoid clade</taxon>
        <taxon>Acacieae</taxon>
        <taxon>Acacia</taxon>
    </lineage>
</organism>
<keyword evidence="2" id="KW-1185">Reference proteome</keyword>
<protein>
    <recommendedName>
        <fullName evidence="3">Knr4/Smi1-like domain-containing protein</fullName>
    </recommendedName>
</protein>
<evidence type="ECO:0000313" key="2">
    <source>
        <dbReference type="Proteomes" id="UP001293593"/>
    </source>
</evidence>
<accession>A0AAE1JV73</accession>
<dbReference type="Proteomes" id="UP001293593">
    <property type="component" value="Unassembled WGS sequence"/>
</dbReference>
<name>A0AAE1JV73_9FABA</name>
<dbReference type="PANTHER" id="PTHR32011">
    <property type="entry name" value="OS08G0472400 PROTEIN"/>
    <property type="match status" value="1"/>
</dbReference>
<sequence length="283" mass="32707">MRETMATNEAVEEGLSDSEISRFESSFNLCFPPDLRSILQLWLPTSPGFPNWRSSSAQHLQHLRDLPVFSLLRRVSKNKFWHSSWGNRPRDRGTALDYARRFLEDVPALVPIYRHYYIASYPNLAGNPVFYVDHEGDVRLLCNDVSVFFRGAGFRTDNWERDEPVWTATTARRVKFWSDVAEMSQERWWSGAAEELGDCLEGAFCRLREAGWREKEIQEMMKGGDDEVERGGPLQDPEAVARHVRLLSRKLLRAGWSTDDVAYSLGLEADRSDYESRIKIQNP</sequence>
<gene>
    <name evidence="1" type="ORF">QN277_019198</name>
</gene>
<evidence type="ECO:0000313" key="1">
    <source>
        <dbReference type="EMBL" id="KAK4276228.1"/>
    </source>
</evidence>